<reference evidence="10" key="2">
    <citation type="submission" date="2023-06" db="EMBL/GenBank/DDBJ databases">
        <authorList>
            <person name="Kobayashi Y."/>
            <person name="Kayamori A."/>
            <person name="Aoki K."/>
            <person name="Shiwa Y."/>
            <person name="Fujita N."/>
            <person name="Sugita T."/>
            <person name="Iwasaki W."/>
            <person name="Tanaka N."/>
            <person name="Takashima M."/>
        </authorList>
    </citation>
    <scope>NUCLEOTIDE SEQUENCE</scope>
    <source>
        <strain evidence="10">HIS016</strain>
    </source>
</reference>
<evidence type="ECO:0000313" key="11">
    <source>
        <dbReference type="Proteomes" id="UP001222932"/>
    </source>
</evidence>
<evidence type="ECO:0000256" key="3">
    <source>
        <dbReference type="ARBA" id="ARBA00023015"/>
    </source>
</evidence>
<feature type="compositionally biased region" description="Acidic residues" evidence="7">
    <location>
        <begin position="765"/>
        <end position="781"/>
    </location>
</feature>
<evidence type="ECO:0000256" key="1">
    <source>
        <dbReference type="ARBA" id="ARBA00004123"/>
    </source>
</evidence>
<feature type="compositionally biased region" description="Acidic residues" evidence="7">
    <location>
        <begin position="621"/>
        <end position="645"/>
    </location>
</feature>
<feature type="region of interest" description="Disordered" evidence="7">
    <location>
        <begin position="713"/>
        <end position="796"/>
    </location>
</feature>
<dbReference type="AlphaFoldDB" id="A0AAD3Y9X4"/>
<feature type="transmembrane region" description="Helical" evidence="8">
    <location>
        <begin position="196"/>
        <end position="216"/>
    </location>
</feature>
<feature type="region of interest" description="Disordered" evidence="7">
    <location>
        <begin position="557"/>
        <end position="649"/>
    </location>
</feature>
<keyword evidence="4" id="KW-0804">Transcription</keyword>
<dbReference type="InterPro" id="IPR022057">
    <property type="entry name" value="Chs7"/>
</dbReference>
<evidence type="ECO:0000256" key="5">
    <source>
        <dbReference type="ARBA" id="ARBA00023242"/>
    </source>
</evidence>
<dbReference type="Pfam" id="PF04658">
    <property type="entry name" value="TAFII55_N"/>
    <property type="match status" value="1"/>
</dbReference>
<comment type="subcellular location">
    <subcellularLocation>
        <location evidence="1">Nucleus</location>
    </subcellularLocation>
</comment>
<dbReference type="InterPro" id="IPR006751">
    <property type="entry name" value="TAFII55_prot_cons_reg"/>
</dbReference>
<keyword evidence="5" id="KW-0539">Nucleus</keyword>
<feature type="transmembrane region" description="Helical" evidence="8">
    <location>
        <begin position="271"/>
        <end position="290"/>
    </location>
</feature>
<gene>
    <name evidence="10" type="ORF">CspeluHIS016_0110290</name>
</gene>
<feature type="domain" description="TAFII55 protein conserved region" evidence="9">
    <location>
        <begin position="371"/>
        <end position="526"/>
    </location>
</feature>
<keyword evidence="8" id="KW-0812">Transmembrane</keyword>
<evidence type="ECO:0000256" key="7">
    <source>
        <dbReference type="SAM" id="MobiDB-lite"/>
    </source>
</evidence>
<dbReference type="GO" id="GO:0005669">
    <property type="term" value="C:transcription factor TFIID complex"/>
    <property type="evidence" value="ECO:0007669"/>
    <property type="project" value="InterPro"/>
</dbReference>
<evidence type="ECO:0000256" key="2">
    <source>
        <dbReference type="ARBA" id="ARBA00009368"/>
    </source>
</evidence>
<evidence type="ECO:0000256" key="6">
    <source>
        <dbReference type="SAM" id="Coils"/>
    </source>
</evidence>
<comment type="similarity">
    <text evidence="2">Belongs to the TAF7 family.</text>
</comment>
<feature type="transmembrane region" description="Helical" evidence="8">
    <location>
        <begin position="237"/>
        <end position="259"/>
    </location>
</feature>
<feature type="transmembrane region" description="Helical" evidence="8">
    <location>
        <begin position="100"/>
        <end position="120"/>
    </location>
</feature>
<dbReference type="SMART" id="SM01370">
    <property type="entry name" value="TAFII55_N"/>
    <property type="match status" value="1"/>
</dbReference>
<dbReference type="Pfam" id="PF12271">
    <property type="entry name" value="Chs7"/>
    <property type="match status" value="1"/>
</dbReference>
<comment type="caution">
    <text evidence="10">The sequence shown here is derived from an EMBL/GenBank/DDBJ whole genome shotgun (WGS) entry which is preliminary data.</text>
</comment>
<feature type="compositionally biased region" description="Polar residues" evidence="7">
    <location>
        <begin position="783"/>
        <end position="792"/>
    </location>
</feature>
<dbReference type="PANTHER" id="PTHR12228:SF0">
    <property type="entry name" value="TATA-BOX BINDING PROTEIN ASSOCIATED FACTOR 7"/>
    <property type="match status" value="1"/>
</dbReference>
<sequence>MPEPYGSFAWICAHAPLPVCNIIFQAAWDSGDLTALLPPTSMFFALYNITSTTLTSDLYALAACRAAGSGLSASCVISHAGQHGSVGDIRAYLPCLSDSALVVMSVFSVAVSLGLVFRSFRNKNGVGATELSLVLITFALHSSLQAITQSSMLLQGSLALLILSAVHLAVIATLGWLLLCNIMVLWRSYDDRKRLYIGILGIGSPATFGETLYIALATGFRWTNAFVYEPQIRSIALFTLTLVWPAIALIATFGTMFYIAEYRMDESEPALWLLGSAAALAAGQAVLFLASQPLCRVMRNVINDAFIAALMGLLVLVLFYRVWNRAAAAPAKLKISFKAGGDGSASTGRLSSFLGEYDRELDEHPDEPLAFEEQFILRVPQKVADGVGGEPGLRDLVRGKGKGLDGVEFKFLDTRRAAFKINGTTYSSKLVDLPNIIEAQKTHDSRHLFKVADISQMLVVENPVRDENSITASALNVDDYIWPHGITPPMRHVRKRRFRKRLSRRTIEVVEEQVEELLKKDEDADDNPQIDLIDVHHDPEVPDSYYVEWSAEDPYAGWRQGEAPSEWGDGYEDPGSVATGADWYDEDGEEGDFEEGEDDDDDMDRDLQAALMETMERSSDEGSDDGLSDEEDEDDGGAEDDDEETLERKAKIKQYTGEIKQLETLIEKKRAGFTGGNPIITKRFEETIKGLQDDISTKVSARQVLLDAIEKEQSDARAAAEAAAPKGPEEPLDDGDGLFEEEGEMDSNATPAATPGLLGATPAAEEYDDDDLFGDADDGESDTGTAAANTPMPQAEVDVDMDVDAELFGDEGEGDVEVEGGGAGDEEMLEEPDDEMAAMLQAELGDDDLFGDKGEDLFGDEGETAATDAAAAALDEFARETDAALNASLGRFAGVEGGVGLRRLASGVDADDSSGEDSDESD</sequence>
<dbReference type="CDD" id="cd08047">
    <property type="entry name" value="TAF7"/>
    <property type="match status" value="1"/>
</dbReference>
<dbReference type="GO" id="GO:0051123">
    <property type="term" value="P:RNA polymerase II preinitiation complex assembly"/>
    <property type="evidence" value="ECO:0007669"/>
    <property type="project" value="TreeGrafter"/>
</dbReference>
<evidence type="ECO:0000259" key="9">
    <source>
        <dbReference type="SMART" id="SM01370"/>
    </source>
</evidence>
<name>A0AAD3Y9X4_9TREE</name>
<dbReference type="PANTHER" id="PTHR12228">
    <property type="entry name" value="TRANSCRIPTION INITIATION FACTOR TFIID 55 KD SUBUNIT-RELATED"/>
    <property type="match status" value="1"/>
</dbReference>
<evidence type="ECO:0000313" key="10">
    <source>
        <dbReference type="EMBL" id="GMK54443.1"/>
    </source>
</evidence>
<protein>
    <recommendedName>
        <fullName evidence="9">TAFII55 protein conserved region domain-containing protein</fullName>
    </recommendedName>
</protein>
<feature type="compositionally biased region" description="Acidic residues" evidence="7">
    <location>
        <begin position="730"/>
        <end position="745"/>
    </location>
</feature>
<organism evidence="10 11">
    <name type="scientific">Cutaneotrichosporon spelunceum</name>
    <dbReference type="NCBI Taxonomy" id="1672016"/>
    <lineage>
        <taxon>Eukaryota</taxon>
        <taxon>Fungi</taxon>
        <taxon>Dikarya</taxon>
        <taxon>Basidiomycota</taxon>
        <taxon>Agaricomycotina</taxon>
        <taxon>Tremellomycetes</taxon>
        <taxon>Trichosporonales</taxon>
        <taxon>Trichosporonaceae</taxon>
        <taxon>Cutaneotrichosporon</taxon>
    </lineage>
</organism>
<reference evidence="10" key="1">
    <citation type="journal article" date="2023" name="BMC Genomics">
        <title>Chromosome-level genome assemblies of Cutaneotrichosporon spp. (Trichosporonales, Basidiomycota) reveal imbalanced evolution between nucleotide sequences and chromosome synteny.</title>
        <authorList>
            <person name="Kobayashi Y."/>
            <person name="Kayamori A."/>
            <person name="Aoki K."/>
            <person name="Shiwa Y."/>
            <person name="Matsutani M."/>
            <person name="Fujita N."/>
            <person name="Sugita T."/>
            <person name="Iwasaki W."/>
            <person name="Tanaka N."/>
            <person name="Takashima M."/>
        </authorList>
    </citation>
    <scope>NUCLEOTIDE SEQUENCE</scope>
    <source>
        <strain evidence="10">HIS016</strain>
    </source>
</reference>
<feature type="coiled-coil region" evidence="6">
    <location>
        <begin position="500"/>
        <end position="527"/>
    </location>
</feature>
<proteinExistence type="inferred from homology"/>
<keyword evidence="8" id="KW-1133">Transmembrane helix</keyword>
<keyword evidence="6" id="KW-0175">Coiled coil</keyword>
<feature type="transmembrane region" description="Helical" evidence="8">
    <location>
        <begin position="159"/>
        <end position="184"/>
    </location>
</feature>
<feature type="transmembrane region" description="Helical" evidence="8">
    <location>
        <begin position="302"/>
        <end position="323"/>
    </location>
</feature>
<keyword evidence="8" id="KW-0472">Membrane</keyword>
<accession>A0AAD3Y9X4</accession>
<feature type="compositionally biased region" description="Acidic residues" evidence="7">
    <location>
        <begin position="583"/>
        <end position="604"/>
    </location>
</feature>
<feature type="compositionally biased region" description="Low complexity" evidence="7">
    <location>
        <begin position="716"/>
        <end position="726"/>
    </location>
</feature>
<keyword evidence="3" id="KW-0805">Transcription regulation</keyword>
<dbReference type="InterPro" id="IPR037817">
    <property type="entry name" value="TAF7"/>
</dbReference>
<dbReference type="Proteomes" id="UP001222932">
    <property type="component" value="Unassembled WGS sequence"/>
</dbReference>
<dbReference type="EMBL" id="BTCM01000001">
    <property type="protein sequence ID" value="GMK54443.1"/>
    <property type="molecule type" value="Genomic_DNA"/>
</dbReference>
<evidence type="ECO:0000256" key="4">
    <source>
        <dbReference type="ARBA" id="ARBA00023163"/>
    </source>
</evidence>
<dbReference type="GO" id="GO:0016251">
    <property type="term" value="F:RNA polymerase II general transcription initiation factor activity"/>
    <property type="evidence" value="ECO:0007669"/>
    <property type="project" value="TreeGrafter"/>
</dbReference>
<keyword evidence="11" id="KW-1185">Reference proteome</keyword>
<evidence type="ECO:0000256" key="8">
    <source>
        <dbReference type="SAM" id="Phobius"/>
    </source>
</evidence>